<dbReference type="EMBL" id="JACSQM010000007">
    <property type="protein sequence ID" value="MBD7965388.1"/>
    <property type="molecule type" value="Genomic_DNA"/>
</dbReference>
<proteinExistence type="predicted"/>
<dbReference type="InterPro" id="IPR001387">
    <property type="entry name" value="Cro/C1-type_HTH"/>
</dbReference>
<dbReference type="CDD" id="cd00093">
    <property type="entry name" value="HTH_XRE"/>
    <property type="match status" value="1"/>
</dbReference>
<dbReference type="RefSeq" id="WP_191754628.1">
    <property type="nucleotide sequence ID" value="NZ_JACSQM010000007.1"/>
</dbReference>
<dbReference type="SUPFAM" id="SSF47413">
    <property type="entry name" value="lambda repressor-like DNA-binding domains"/>
    <property type="match status" value="1"/>
</dbReference>
<organism evidence="2 3">
    <name type="scientific">Fictibacillus norfolkensis</name>
    <dbReference type="NCBI Taxonomy" id="2762233"/>
    <lineage>
        <taxon>Bacteria</taxon>
        <taxon>Bacillati</taxon>
        <taxon>Bacillota</taxon>
        <taxon>Bacilli</taxon>
        <taxon>Bacillales</taxon>
        <taxon>Fictibacillaceae</taxon>
        <taxon>Fictibacillus</taxon>
    </lineage>
</organism>
<accession>A0ABR8SPH7</accession>
<dbReference type="InterPro" id="IPR010982">
    <property type="entry name" value="Lambda_DNA-bd_dom_sf"/>
</dbReference>
<evidence type="ECO:0000313" key="3">
    <source>
        <dbReference type="Proteomes" id="UP000603641"/>
    </source>
</evidence>
<reference evidence="2 3" key="1">
    <citation type="submission" date="2020-08" db="EMBL/GenBank/DDBJ databases">
        <title>A Genomic Blueprint of the Chicken Gut Microbiome.</title>
        <authorList>
            <person name="Gilroy R."/>
            <person name="Ravi A."/>
            <person name="Getino M."/>
            <person name="Pursley I."/>
            <person name="Horton D.L."/>
            <person name="Alikhan N.-F."/>
            <person name="Baker D."/>
            <person name="Gharbi K."/>
            <person name="Hall N."/>
            <person name="Watson M."/>
            <person name="Adriaenssens E.M."/>
            <person name="Foster-Nyarko E."/>
            <person name="Jarju S."/>
            <person name="Secka A."/>
            <person name="Antonio M."/>
            <person name="Oren A."/>
            <person name="Chaudhuri R."/>
            <person name="La Ragione R.M."/>
            <person name="Hildebrand F."/>
            <person name="Pallen M.J."/>
        </authorList>
    </citation>
    <scope>NUCLEOTIDE SEQUENCE [LARGE SCALE GENOMIC DNA]</scope>
    <source>
        <strain evidence="2 3">Sa2CUA10</strain>
    </source>
</reference>
<comment type="caution">
    <text evidence="2">The sequence shown here is derived from an EMBL/GenBank/DDBJ whole genome shotgun (WGS) entry which is preliminary data.</text>
</comment>
<keyword evidence="3" id="KW-1185">Reference proteome</keyword>
<evidence type="ECO:0000313" key="2">
    <source>
        <dbReference type="EMBL" id="MBD7965388.1"/>
    </source>
</evidence>
<dbReference type="PROSITE" id="PS50943">
    <property type="entry name" value="HTH_CROC1"/>
    <property type="match status" value="1"/>
</dbReference>
<dbReference type="Gene3D" id="1.10.260.40">
    <property type="entry name" value="lambda repressor-like DNA-binding domains"/>
    <property type="match status" value="1"/>
</dbReference>
<name>A0ABR8SPH7_9BACL</name>
<protein>
    <submittedName>
        <fullName evidence="2">Helix-turn-helix transcriptional regulator</fullName>
    </submittedName>
</protein>
<dbReference type="Proteomes" id="UP000603641">
    <property type="component" value="Unassembled WGS sequence"/>
</dbReference>
<gene>
    <name evidence="2" type="ORF">H9648_15110</name>
</gene>
<sequence length="76" mass="9148">MDITPDVFRKIREVHRLPQAYYGKLLGISVAQVNRIERDKRRLTEAIKRRLIIEFMLTPETLAELLEIHERYKVKE</sequence>
<evidence type="ECO:0000259" key="1">
    <source>
        <dbReference type="PROSITE" id="PS50943"/>
    </source>
</evidence>
<feature type="domain" description="HTH cro/C1-type" evidence="1">
    <location>
        <begin position="8"/>
        <end position="62"/>
    </location>
</feature>